<dbReference type="RefSeq" id="WP_077993240.1">
    <property type="nucleotide sequence ID" value="NZ_CP015625.1"/>
</dbReference>
<dbReference type="Proteomes" id="UP000189632">
    <property type="component" value="Chromosome"/>
</dbReference>
<keyword evidence="3" id="KW-1185">Reference proteome</keyword>
<reference evidence="2 3" key="1">
    <citation type="submission" date="2016-11" db="EMBL/GenBank/DDBJ databases">
        <title>Comparative genomics of Bartonella apis.</title>
        <authorList>
            <person name="Engel P."/>
        </authorList>
    </citation>
    <scope>NUCLEOTIDE SEQUENCE [LARGE SCALE GENOMIC DNA]</scope>
    <source>
        <strain evidence="2 3">BBC0122</strain>
    </source>
</reference>
<organism evidence="2 3">
    <name type="scientific">Bartonella choladocola</name>
    <dbReference type="NCBI Taxonomy" id="2750995"/>
    <lineage>
        <taxon>Bacteria</taxon>
        <taxon>Pseudomonadati</taxon>
        <taxon>Pseudomonadota</taxon>
        <taxon>Alphaproteobacteria</taxon>
        <taxon>Hyphomicrobiales</taxon>
        <taxon>Bartonellaceae</taxon>
        <taxon>Bartonella</taxon>
    </lineage>
</organism>
<evidence type="ECO:0000313" key="3">
    <source>
        <dbReference type="Proteomes" id="UP000189632"/>
    </source>
</evidence>
<evidence type="ECO:0000313" key="2">
    <source>
        <dbReference type="EMBL" id="AQT47874.1"/>
    </source>
</evidence>
<accession>A0A1U9MIZ2</accession>
<dbReference type="EMBL" id="CP015625">
    <property type="protein sequence ID" value="AQT47874.1"/>
    <property type="molecule type" value="Genomic_DNA"/>
</dbReference>
<dbReference type="OrthoDB" id="9799173at2"/>
<gene>
    <name evidence="2" type="ORF">BBC0122_017750</name>
</gene>
<feature type="domain" description="Antitoxin SocA-like Panacea" evidence="1">
    <location>
        <begin position="27"/>
        <end position="127"/>
    </location>
</feature>
<name>A0A1U9MIZ2_9HYPH</name>
<dbReference type="Pfam" id="PF13274">
    <property type="entry name" value="SocA_Panacea"/>
    <property type="match status" value="1"/>
</dbReference>
<proteinExistence type="predicted"/>
<dbReference type="AlphaFoldDB" id="A0A1U9MIZ2"/>
<sequence>MHDSTVVANCFLKLAKDKNDTLTPMQLLKLVYIAHGWMLGLYGRPLIKDEIQAWQYGPVIPNLYNKIRRYKSNPVTDYIDHGLNNDRADDQLDYDENDIVNQVYQIYGHLSGPYLSRLTHQPGSPWEVTYKPGVFGAVISNDVIEDHYQRRASSKQG</sequence>
<evidence type="ECO:0000259" key="1">
    <source>
        <dbReference type="Pfam" id="PF13274"/>
    </source>
</evidence>
<protein>
    <submittedName>
        <fullName evidence="2">Phage-associated protein</fullName>
    </submittedName>
</protein>
<dbReference type="KEGG" id="bapi:BBC0122_017750"/>
<dbReference type="InterPro" id="IPR025272">
    <property type="entry name" value="SocA_Panacea"/>
</dbReference>